<dbReference type="EMBL" id="JAQIZT010000006">
    <property type="protein sequence ID" value="KAJ6994140.1"/>
    <property type="molecule type" value="Genomic_DNA"/>
</dbReference>
<dbReference type="Proteomes" id="UP001164929">
    <property type="component" value="Chromosome 6"/>
</dbReference>
<keyword evidence="2" id="KW-1185">Reference proteome</keyword>
<evidence type="ECO:0000313" key="1">
    <source>
        <dbReference type="EMBL" id="KAJ6994140.1"/>
    </source>
</evidence>
<proteinExistence type="predicted"/>
<comment type="caution">
    <text evidence="1">The sequence shown here is derived from an EMBL/GenBank/DDBJ whole genome shotgun (WGS) entry which is preliminary data.</text>
</comment>
<name>A0AAD6W002_9ROSI</name>
<evidence type="ECO:0000313" key="2">
    <source>
        <dbReference type="Proteomes" id="UP001164929"/>
    </source>
</evidence>
<accession>A0AAD6W002</accession>
<dbReference type="AlphaFoldDB" id="A0AAD6W002"/>
<sequence>MPMILNLVGTALFAKLLMMVCRDIPILNGFGFY</sequence>
<organism evidence="1 2">
    <name type="scientific">Populus alba x Populus x berolinensis</name>
    <dbReference type="NCBI Taxonomy" id="444605"/>
    <lineage>
        <taxon>Eukaryota</taxon>
        <taxon>Viridiplantae</taxon>
        <taxon>Streptophyta</taxon>
        <taxon>Embryophyta</taxon>
        <taxon>Tracheophyta</taxon>
        <taxon>Spermatophyta</taxon>
        <taxon>Magnoliopsida</taxon>
        <taxon>eudicotyledons</taxon>
        <taxon>Gunneridae</taxon>
        <taxon>Pentapetalae</taxon>
        <taxon>rosids</taxon>
        <taxon>fabids</taxon>
        <taxon>Malpighiales</taxon>
        <taxon>Salicaceae</taxon>
        <taxon>Saliceae</taxon>
        <taxon>Populus</taxon>
    </lineage>
</organism>
<gene>
    <name evidence="1" type="ORF">NC653_017079</name>
</gene>
<protein>
    <submittedName>
        <fullName evidence="1">Uncharacterized protein</fullName>
    </submittedName>
</protein>
<reference evidence="1" key="1">
    <citation type="journal article" date="2023" name="Mol. Ecol. Resour.">
        <title>Chromosome-level genome assembly of a triploid poplar Populus alba 'Berolinensis'.</title>
        <authorList>
            <person name="Chen S."/>
            <person name="Yu Y."/>
            <person name="Wang X."/>
            <person name="Wang S."/>
            <person name="Zhang T."/>
            <person name="Zhou Y."/>
            <person name="He R."/>
            <person name="Meng N."/>
            <person name="Wang Y."/>
            <person name="Liu W."/>
            <person name="Liu Z."/>
            <person name="Liu J."/>
            <person name="Guo Q."/>
            <person name="Huang H."/>
            <person name="Sederoff R.R."/>
            <person name="Wang G."/>
            <person name="Qu G."/>
            <person name="Chen S."/>
        </authorList>
    </citation>
    <scope>NUCLEOTIDE SEQUENCE</scope>
    <source>
        <strain evidence="1">SC-2020</strain>
    </source>
</reference>